<accession>A0A0N0Z934</accession>
<gene>
    <name evidence="2" type="ORF">M992_2481</name>
</gene>
<evidence type="ECO:0000313" key="3">
    <source>
        <dbReference type="Proteomes" id="UP000053226"/>
    </source>
</evidence>
<organism evidence="2 3">
    <name type="scientific">Moellerella wisconsensis ATCC 35017</name>
    <dbReference type="NCBI Taxonomy" id="1354267"/>
    <lineage>
        <taxon>Bacteria</taxon>
        <taxon>Pseudomonadati</taxon>
        <taxon>Pseudomonadota</taxon>
        <taxon>Gammaproteobacteria</taxon>
        <taxon>Enterobacterales</taxon>
        <taxon>Morganellaceae</taxon>
        <taxon>Moellerella</taxon>
    </lineage>
</organism>
<dbReference type="AlphaFoldDB" id="A0A0N0Z934"/>
<keyword evidence="3" id="KW-1185">Reference proteome</keyword>
<sequence>MRKLLLGLLLCSAGFGAFADWQYTEKVDEMRGATQYFASLAPEKEIDGVTLTVEVESQNNKEAYDFHFDLQGGEFDCSLGKLCSGFIKIDSGEIKELLVEIDKKRQSFASVIGASNFAVGLASAKILYIELPVQGKGMMQFKYEPNKLKWLM</sequence>
<dbReference type="EMBL" id="LGAA01000026">
    <property type="protein sequence ID" value="KPD01938.1"/>
    <property type="molecule type" value="Genomic_DNA"/>
</dbReference>
<feature type="chain" id="PRO_5005864481" evidence="1">
    <location>
        <begin position="20"/>
        <end position="152"/>
    </location>
</feature>
<proteinExistence type="predicted"/>
<protein>
    <submittedName>
        <fullName evidence="2">Uncharacterized protein</fullName>
    </submittedName>
</protein>
<dbReference type="Proteomes" id="UP000053226">
    <property type="component" value="Unassembled WGS sequence"/>
</dbReference>
<feature type="signal peptide" evidence="1">
    <location>
        <begin position="1"/>
        <end position="19"/>
    </location>
</feature>
<evidence type="ECO:0000313" key="2">
    <source>
        <dbReference type="EMBL" id="KPD01938.1"/>
    </source>
</evidence>
<evidence type="ECO:0000256" key="1">
    <source>
        <dbReference type="SAM" id="SignalP"/>
    </source>
</evidence>
<keyword evidence="1" id="KW-0732">Signal</keyword>
<comment type="caution">
    <text evidence="2">The sequence shown here is derived from an EMBL/GenBank/DDBJ whole genome shotgun (WGS) entry which is preliminary data.</text>
</comment>
<reference evidence="2 3" key="1">
    <citation type="submission" date="2015-07" db="EMBL/GenBank/DDBJ databases">
        <title>ATOL: Assembling a taxonomically balanced genome-scale reconstruction of the evolutionary history of the Enterobacteriaceae.</title>
        <authorList>
            <person name="Plunkett G.III."/>
            <person name="Neeno-Eckwall E.C."/>
            <person name="Glasner J.D."/>
            <person name="Perna N.T."/>
        </authorList>
    </citation>
    <scope>NUCLEOTIDE SEQUENCE [LARGE SCALE GENOMIC DNA]</scope>
    <source>
        <strain evidence="2 3">ATCC 35017</strain>
    </source>
</reference>
<name>A0A0N0Z934_9GAMM</name>